<dbReference type="SUPFAM" id="SSF53187">
    <property type="entry name" value="Zn-dependent exopeptidases"/>
    <property type="match status" value="1"/>
</dbReference>
<dbReference type="Pfam" id="PF24827">
    <property type="entry name" value="AstE_AspA_cat"/>
    <property type="match status" value="1"/>
</dbReference>
<dbReference type="Proteomes" id="UP000320393">
    <property type="component" value="Unassembled WGS sequence"/>
</dbReference>
<gene>
    <name evidence="6" type="ORF">E6H02_04090</name>
</gene>
<dbReference type="PANTHER" id="PTHR37326:SF1">
    <property type="entry name" value="BLL3975 PROTEIN"/>
    <property type="match status" value="1"/>
</dbReference>
<dbReference type="InterPro" id="IPR053138">
    <property type="entry name" value="N-alpha-Ac-DABA_deacetylase"/>
</dbReference>
<dbReference type="AlphaFoldDB" id="A0A537M167"/>
<evidence type="ECO:0000256" key="2">
    <source>
        <dbReference type="ARBA" id="ARBA00022723"/>
    </source>
</evidence>
<evidence type="ECO:0000256" key="1">
    <source>
        <dbReference type="ARBA" id="ARBA00001947"/>
    </source>
</evidence>
<feature type="non-terminal residue" evidence="6">
    <location>
        <position position="1"/>
    </location>
</feature>
<evidence type="ECO:0000259" key="5">
    <source>
        <dbReference type="Pfam" id="PF24827"/>
    </source>
</evidence>
<keyword evidence="2" id="KW-0479">Metal-binding</keyword>
<comment type="caution">
    <text evidence="6">The sequence shown here is derived from an EMBL/GenBank/DDBJ whole genome shotgun (WGS) entry which is preliminary data.</text>
</comment>
<dbReference type="GO" id="GO:0016811">
    <property type="term" value="F:hydrolase activity, acting on carbon-nitrogen (but not peptide) bonds, in linear amides"/>
    <property type="evidence" value="ECO:0007669"/>
    <property type="project" value="InterPro"/>
</dbReference>
<reference evidence="6 7" key="1">
    <citation type="journal article" date="2019" name="Nat. Microbiol.">
        <title>Mediterranean grassland soil C-N compound turnover is dependent on rainfall and depth, and is mediated by genomically divergent microorganisms.</title>
        <authorList>
            <person name="Diamond S."/>
            <person name="Andeer P.F."/>
            <person name="Li Z."/>
            <person name="Crits-Christoph A."/>
            <person name="Burstein D."/>
            <person name="Anantharaman K."/>
            <person name="Lane K.R."/>
            <person name="Thomas B.C."/>
            <person name="Pan C."/>
            <person name="Northen T.R."/>
            <person name="Banfield J.F."/>
        </authorList>
    </citation>
    <scope>NUCLEOTIDE SEQUENCE [LARGE SCALE GENOMIC DNA]</scope>
    <source>
        <strain evidence="6">NP_5</strain>
    </source>
</reference>
<keyword evidence="4" id="KW-0862">Zinc</keyword>
<dbReference type="PANTHER" id="PTHR37326">
    <property type="entry name" value="BLL3975 PROTEIN"/>
    <property type="match status" value="1"/>
</dbReference>
<sequence>VPVKVAVGVRRRPRFVAIAGIHGDEPEGMLALLDFWDRLRPAEVRGTIILVPVANPPAFAHHQRRTPVDGLDLNRSFPGRIDGTPTERLAYRLVHDILRGADFLLTLHGWYASGMVAPYVEFPEGAGDVAVRSRQAAVAAGFKRLRPGGWPPGVLGLAAVELGIPVLEAEIGGQGMSTPENRAAYAEHLTRLLQHVGISEGTPPSNPAPEVYGRGLLYAPASGMLRLAVLPGEQVEAGALLATITNLHGERLAEMRASHPGLVAAVRRFVSVNSGELVFAFYPRR</sequence>
<evidence type="ECO:0000256" key="4">
    <source>
        <dbReference type="ARBA" id="ARBA00022833"/>
    </source>
</evidence>
<proteinExistence type="predicted"/>
<comment type="cofactor">
    <cofactor evidence="1">
        <name>Zn(2+)</name>
        <dbReference type="ChEBI" id="CHEBI:29105"/>
    </cofactor>
</comment>
<dbReference type="Gene3D" id="3.40.630.10">
    <property type="entry name" value="Zn peptidases"/>
    <property type="match status" value="1"/>
</dbReference>
<keyword evidence="3" id="KW-0378">Hydrolase</keyword>
<accession>A0A537M167</accession>
<dbReference type="PIRSF" id="PIRSF039012">
    <property type="entry name" value="ASP"/>
    <property type="match status" value="1"/>
</dbReference>
<evidence type="ECO:0000313" key="7">
    <source>
        <dbReference type="Proteomes" id="UP000320393"/>
    </source>
</evidence>
<name>A0A537M167_9BACT</name>
<evidence type="ECO:0000256" key="3">
    <source>
        <dbReference type="ARBA" id="ARBA00022801"/>
    </source>
</evidence>
<organism evidence="6 7">
    <name type="scientific">Candidatus Segetimicrobium genomatis</name>
    <dbReference type="NCBI Taxonomy" id="2569760"/>
    <lineage>
        <taxon>Bacteria</taxon>
        <taxon>Bacillati</taxon>
        <taxon>Candidatus Sysuimicrobiota</taxon>
        <taxon>Candidatus Sysuimicrobiia</taxon>
        <taxon>Candidatus Sysuimicrobiales</taxon>
        <taxon>Candidatus Segetimicrobiaceae</taxon>
        <taxon>Candidatus Segetimicrobium</taxon>
    </lineage>
</organism>
<dbReference type="InterPro" id="IPR043795">
    <property type="entry name" value="N-alpha-Ac-DABA-like"/>
</dbReference>
<dbReference type="EMBL" id="VBAM01000130">
    <property type="protein sequence ID" value="TMJ14023.1"/>
    <property type="molecule type" value="Genomic_DNA"/>
</dbReference>
<evidence type="ECO:0000313" key="6">
    <source>
        <dbReference type="EMBL" id="TMJ14023.1"/>
    </source>
</evidence>
<dbReference type="GO" id="GO:0046872">
    <property type="term" value="F:metal ion binding"/>
    <property type="evidence" value="ECO:0007669"/>
    <property type="project" value="UniProtKB-KW"/>
</dbReference>
<feature type="domain" description="Succinylglutamate desuccinylase/Aspartoacylase catalytic" evidence="5">
    <location>
        <begin position="14"/>
        <end position="195"/>
    </location>
</feature>
<dbReference type="InterPro" id="IPR055438">
    <property type="entry name" value="AstE_AspA_cat"/>
</dbReference>
<dbReference type="GO" id="GO:0016788">
    <property type="term" value="F:hydrolase activity, acting on ester bonds"/>
    <property type="evidence" value="ECO:0007669"/>
    <property type="project" value="InterPro"/>
</dbReference>
<protein>
    <recommendedName>
        <fullName evidence="5">Succinylglutamate desuccinylase/Aspartoacylase catalytic domain-containing protein</fullName>
    </recommendedName>
</protein>